<evidence type="ECO:0000313" key="3">
    <source>
        <dbReference type="Proteomes" id="UP000196027"/>
    </source>
</evidence>
<dbReference type="Proteomes" id="UP000196027">
    <property type="component" value="Chromosome"/>
</dbReference>
<name>A0A1Y0I1W6_9GAMM</name>
<dbReference type="PROSITE" id="PS51257">
    <property type="entry name" value="PROKAR_LIPOPROTEIN"/>
    <property type="match status" value="1"/>
</dbReference>
<dbReference type="KEGG" id="ome:OLMES_0384"/>
<proteinExistence type="predicted"/>
<dbReference type="OrthoDB" id="6196672at2"/>
<feature type="signal peptide" evidence="1">
    <location>
        <begin position="1"/>
        <end position="17"/>
    </location>
</feature>
<evidence type="ECO:0000313" key="2">
    <source>
        <dbReference type="EMBL" id="ARU54488.1"/>
    </source>
</evidence>
<sequence>MRLILISALLITFTALQGCNSPVNSLDNALTMNFTSNENLRFIGHESVQHEIVDRYGNEKYLVLDFRYTNMPVDEQIIQRNIDEICMSVFANEQLIQNLTDAGYDMVSISLDLYSQYDCL</sequence>
<gene>
    <name evidence="2" type="ORF">OLMES_0384</name>
</gene>
<protein>
    <recommendedName>
        <fullName evidence="4">Lipoprotein</fullName>
    </recommendedName>
</protein>
<keyword evidence="1" id="KW-0732">Signal</keyword>
<reference evidence="2 3" key="1">
    <citation type="submission" date="2017-05" db="EMBL/GenBank/DDBJ databases">
        <title>Genomic insights into alkan degradation activity of Oleiphilus messinensis.</title>
        <authorList>
            <person name="Kozyavkin S.A."/>
            <person name="Slesarev A.I."/>
            <person name="Golyshin P.N."/>
            <person name="Korzhenkov A."/>
            <person name="Golyshina O.N."/>
            <person name="Toshchakov S.V."/>
        </authorList>
    </citation>
    <scope>NUCLEOTIDE SEQUENCE [LARGE SCALE GENOMIC DNA]</scope>
    <source>
        <strain evidence="2 3">ME102</strain>
    </source>
</reference>
<accession>A0A1Y0I1W6</accession>
<evidence type="ECO:0000256" key="1">
    <source>
        <dbReference type="SAM" id="SignalP"/>
    </source>
</evidence>
<feature type="chain" id="PRO_5013027854" description="Lipoprotein" evidence="1">
    <location>
        <begin position="18"/>
        <end position="120"/>
    </location>
</feature>
<dbReference type="AlphaFoldDB" id="A0A1Y0I1W6"/>
<dbReference type="RefSeq" id="WP_087459683.1">
    <property type="nucleotide sequence ID" value="NZ_CP021425.1"/>
</dbReference>
<evidence type="ECO:0008006" key="4">
    <source>
        <dbReference type="Google" id="ProtNLM"/>
    </source>
</evidence>
<keyword evidence="3" id="KW-1185">Reference proteome</keyword>
<dbReference type="EMBL" id="CP021425">
    <property type="protein sequence ID" value="ARU54488.1"/>
    <property type="molecule type" value="Genomic_DNA"/>
</dbReference>
<organism evidence="2 3">
    <name type="scientific">Oleiphilus messinensis</name>
    <dbReference type="NCBI Taxonomy" id="141451"/>
    <lineage>
        <taxon>Bacteria</taxon>
        <taxon>Pseudomonadati</taxon>
        <taxon>Pseudomonadota</taxon>
        <taxon>Gammaproteobacteria</taxon>
        <taxon>Oceanospirillales</taxon>
        <taxon>Oleiphilaceae</taxon>
        <taxon>Oleiphilus</taxon>
    </lineage>
</organism>